<comment type="caution">
    <text evidence="2">The sequence shown here is derived from an EMBL/GenBank/DDBJ whole genome shotgun (WGS) entry which is preliminary data.</text>
</comment>
<dbReference type="Proteomes" id="UP001201163">
    <property type="component" value="Unassembled WGS sequence"/>
</dbReference>
<evidence type="ECO:0000313" key="2">
    <source>
        <dbReference type="EMBL" id="KAH8979949.1"/>
    </source>
</evidence>
<dbReference type="AlphaFoldDB" id="A0AAD4L7G5"/>
<feature type="region of interest" description="Disordered" evidence="1">
    <location>
        <begin position="123"/>
        <end position="174"/>
    </location>
</feature>
<evidence type="ECO:0000256" key="1">
    <source>
        <dbReference type="SAM" id="MobiDB-lite"/>
    </source>
</evidence>
<feature type="compositionally biased region" description="Pro residues" evidence="1">
    <location>
        <begin position="161"/>
        <end position="174"/>
    </location>
</feature>
<reference evidence="2" key="1">
    <citation type="submission" date="2022-01" db="EMBL/GenBank/DDBJ databases">
        <title>Comparative genomics reveals a dynamic genome evolution in the ectomycorrhizal milk-cap (Lactarius) mushrooms.</title>
        <authorList>
            <consortium name="DOE Joint Genome Institute"/>
            <person name="Lebreton A."/>
            <person name="Tang N."/>
            <person name="Kuo A."/>
            <person name="LaButti K."/>
            <person name="Drula E."/>
            <person name="Barry K."/>
            <person name="Clum A."/>
            <person name="Lipzen A."/>
            <person name="Mousain D."/>
            <person name="Ng V."/>
            <person name="Wang R."/>
            <person name="Wang X."/>
            <person name="Dai Y."/>
            <person name="Henrissat B."/>
            <person name="Grigoriev I.V."/>
            <person name="Guerin-Laguette A."/>
            <person name="Yu F."/>
            <person name="Martin F.M."/>
        </authorList>
    </citation>
    <scope>NUCLEOTIDE SEQUENCE</scope>
    <source>
        <strain evidence="2">QP</strain>
    </source>
</reference>
<feature type="compositionally biased region" description="Polar residues" evidence="1">
    <location>
        <begin position="360"/>
        <end position="371"/>
    </location>
</feature>
<evidence type="ECO:0000313" key="3">
    <source>
        <dbReference type="Proteomes" id="UP001201163"/>
    </source>
</evidence>
<protein>
    <submittedName>
        <fullName evidence="2">Uncharacterized protein</fullName>
    </submittedName>
</protein>
<dbReference type="EMBL" id="JAKELL010000150">
    <property type="protein sequence ID" value="KAH8979949.1"/>
    <property type="molecule type" value="Genomic_DNA"/>
</dbReference>
<proteinExistence type="predicted"/>
<organism evidence="2 3">
    <name type="scientific">Lactarius akahatsu</name>
    <dbReference type="NCBI Taxonomy" id="416441"/>
    <lineage>
        <taxon>Eukaryota</taxon>
        <taxon>Fungi</taxon>
        <taxon>Dikarya</taxon>
        <taxon>Basidiomycota</taxon>
        <taxon>Agaricomycotina</taxon>
        <taxon>Agaricomycetes</taxon>
        <taxon>Russulales</taxon>
        <taxon>Russulaceae</taxon>
        <taxon>Lactarius</taxon>
    </lineage>
</organism>
<feature type="compositionally biased region" description="Pro residues" evidence="1">
    <location>
        <begin position="124"/>
        <end position="149"/>
    </location>
</feature>
<sequence length="371" mass="40009">MASLPPTTTISSPPTPKTLFADPLCIKSLYPHLPEYLCNFLHHCIHPMLAYPWTIPDDEEDGFLFHCLKGLNCPNPDTPDYFALVAETADLQLSQASTEKVEELKASMDEQFASIRATLATLTTPPPAPLPAKPSAQPPPKPTPPPRAPPKASAPVAKALNPPPLPRPPLPMLLPPASRPSAVCTHLNAALKTAHPQVTLSAARWTKNNNLVVTAGPDTTAHHLTSASTFISDTLSSFLSTSADTPLPVSAKENVRWSRLLINNIPTGVSATRGAYSPQECQDTLARDNPVYRSLQLARLPTWVKHPDGYAAGSSSSLVMTFKDPSGVALQDLLAHGSLFAFRQEGHLRRWKQRPRARASPSNSDGPSKPT</sequence>
<name>A0AAD4L7G5_9AGAM</name>
<feature type="compositionally biased region" description="Low complexity" evidence="1">
    <location>
        <begin position="150"/>
        <end position="160"/>
    </location>
</feature>
<feature type="region of interest" description="Disordered" evidence="1">
    <location>
        <begin position="350"/>
        <end position="371"/>
    </location>
</feature>
<accession>A0AAD4L7G5</accession>
<gene>
    <name evidence="2" type="ORF">EDB92DRAFT_1954453</name>
</gene>
<keyword evidence="3" id="KW-1185">Reference proteome</keyword>